<protein>
    <submittedName>
        <fullName evidence="1">FixH</fullName>
    </submittedName>
</protein>
<gene>
    <name evidence="1" type="ORF">OSB_04010</name>
</gene>
<dbReference type="AlphaFoldDB" id="A0A0K0Y204"/>
<proteinExistence type="predicted"/>
<organism evidence="1 2">
    <name type="scientific">Octadecabacter temperatus</name>
    <dbReference type="NCBI Taxonomy" id="1458307"/>
    <lineage>
        <taxon>Bacteria</taxon>
        <taxon>Pseudomonadati</taxon>
        <taxon>Pseudomonadota</taxon>
        <taxon>Alphaproteobacteria</taxon>
        <taxon>Rhodobacterales</taxon>
        <taxon>Roseobacteraceae</taxon>
        <taxon>Octadecabacter</taxon>
    </lineage>
</organism>
<dbReference type="PATRIC" id="fig|1458307.3.peg.402"/>
<accession>A0A0K0Y204</accession>
<dbReference type="Pfam" id="PF05751">
    <property type="entry name" value="FixH"/>
    <property type="match status" value="1"/>
</dbReference>
<dbReference type="STRING" id="1458307.OSB_04010"/>
<reference evidence="1 2" key="1">
    <citation type="journal article" date="2015" name="Genome Announc.">
        <title>Closed Genome Sequence of Octadecabacter temperatus SB1, the First Mesophilic Species of the Genus Octadecabacter.</title>
        <authorList>
            <person name="Voget S."/>
            <person name="Billerbeck S."/>
            <person name="Simon M."/>
            <person name="Daniel R."/>
        </authorList>
    </citation>
    <scope>NUCLEOTIDE SEQUENCE [LARGE SCALE GENOMIC DNA]</scope>
    <source>
        <strain evidence="1 2">SB1</strain>
    </source>
</reference>
<name>A0A0K0Y204_9RHOB</name>
<dbReference type="RefSeq" id="WP_049833400.1">
    <property type="nucleotide sequence ID" value="NZ_CP012160.1"/>
</dbReference>
<sequence length="149" mass="16115">MTEIKGWHVLAGFGAAFGIIIAVNLTLAYQAVRTFPGLEVKNSYVAGQVFDENRAAQEALGWDVTAELDGDNLSLVILENGTPISPEIEQATFGRATHVGQDQIPDFVFDGDALRAVIEGGDGNWNLRLKARSADGTLFEQRIIVRVVS</sequence>
<evidence type="ECO:0000313" key="2">
    <source>
        <dbReference type="Proteomes" id="UP000067444"/>
    </source>
</evidence>
<dbReference type="OrthoDB" id="1495896at2"/>
<keyword evidence="2" id="KW-1185">Reference proteome</keyword>
<dbReference type="InterPro" id="IPR008620">
    <property type="entry name" value="FixH"/>
</dbReference>
<dbReference type="Proteomes" id="UP000067444">
    <property type="component" value="Chromosome"/>
</dbReference>
<dbReference type="EMBL" id="CP012160">
    <property type="protein sequence ID" value="AKS44965.1"/>
    <property type="molecule type" value="Genomic_DNA"/>
</dbReference>
<dbReference type="KEGG" id="otm:OSB_04010"/>
<evidence type="ECO:0000313" key="1">
    <source>
        <dbReference type="EMBL" id="AKS44965.1"/>
    </source>
</evidence>